<dbReference type="Pfam" id="PF00877">
    <property type="entry name" value="NLPC_P60"/>
    <property type="match status" value="1"/>
</dbReference>
<evidence type="ECO:0000313" key="8">
    <source>
        <dbReference type="Proteomes" id="UP000663720"/>
    </source>
</evidence>
<keyword evidence="4" id="KW-0378">Hydrolase</keyword>
<evidence type="ECO:0000256" key="3">
    <source>
        <dbReference type="ARBA" id="ARBA00022729"/>
    </source>
</evidence>
<evidence type="ECO:0000256" key="4">
    <source>
        <dbReference type="ARBA" id="ARBA00022801"/>
    </source>
</evidence>
<name>A0A975B878_9BACT</name>
<gene>
    <name evidence="7" type="ORF">dnl_26920</name>
</gene>
<sequence length="235" mass="26748">MVILKLLLILLTIVISSCSWSSNEILYKKNDMFYKAENENRNNKIETLSKKKLYAAIGHLPFEEKKALNKDMPDDHNALFYSAYSKKMGVKFNGNENKELLTAIDNWMGTPYRWGGCSKYGIDCSCLIKNIYQDVFDISLNRISFMIFADNVIPIDKKNLTTGDLLAFEMDESGISHVGLYIKDNKFVHASLSKGVIISSLNSKYYKNRFVAGGRVIQSQHIKIAELHVKDLPES</sequence>
<dbReference type="InterPro" id="IPR052062">
    <property type="entry name" value="Murein_DD/LD_carboxypeptidase"/>
</dbReference>
<dbReference type="SUPFAM" id="SSF54001">
    <property type="entry name" value="Cysteine proteinases"/>
    <property type="match status" value="1"/>
</dbReference>
<dbReference type="PANTHER" id="PTHR47360">
    <property type="entry name" value="MUREIN DD-ENDOPEPTIDASE MEPS/MUREIN LD-CARBOXYPEPTIDASE"/>
    <property type="match status" value="1"/>
</dbReference>
<evidence type="ECO:0000256" key="1">
    <source>
        <dbReference type="ARBA" id="ARBA00007074"/>
    </source>
</evidence>
<keyword evidence="2" id="KW-0645">Protease</keyword>
<evidence type="ECO:0000259" key="6">
    <source>
        <dbReference type="PROSITE" id="PS51935"/>
    </source>
</evidence>
<dbReference type="AlphaFoldDB" id="A0A975B878"/>
<dbReference type="PROSITE" id="PS51935">
    <property type="entry name" value="NLPC_P60"/>
    <property type="match status" value="1"/>
</dbReference>
<evidence type="ECO:0000313" key="7">
    <source>
        <dbReference type="EMBL" id="QTA80390.1"/>
    </source>
</evidence>
<dbReference type="Gene3D" id="3.90.1720.10">
    <property type="entry name" value="endopeptidase domain like (from Nostoc punctiforme)"/>
    <property type="match status" value="1"/>
</dbReference>
<dbReference type="GO" id="GO:0006508">
    <property type="term" value="P:proteolysis"/>
    <property type="evidence" value="ECO:0007669"/>
    <property type="project" value="UniProtKB-KW"/>
</dbReference>
<dbReference type="KEGG" id="dli:dnl_26920"/>
<organism evidence="7 8">
    <name type="scientific">Desulfonema limicola</name>
    <dbReference type="NCBI Taxonomy" id="45656"/>
    <lineage>
        <taxon>Bacteria</taxon>
        <taxon>Pseudomonadati</taxon>
        <taxon>Thermodesulfobacteriota</taxon>
        <taxon>Desulfobacteria</taxon>
        <taxon>Desulfobacterales</taxon>
        <taxon>Desulfococcaceae</taxon>
        <taxon>Desulfonema</taxon>
    </lineage>
</organism>
<dbReference type="EMBL" id="CP061799">
    <property type="protein sequence ID" value="QTA80390.1"/>
    <property type="molecule type" value="Genomic_DNA"/>
</dbReference>
<evidence type="ECO:0000256" key="2">
    <source>
        <dbReference type="ARBA" id="ARBA00022670"/>
    </source>
</evidence>
<dbReference type="RefSeq" id="WP_207692042.1">
    <property type="nucleotide sequence ID" value="NZ_CP061799.1"/>
</dbReference>
<proteinExistence type="inferred from homology"/>
<evidence type="ECO:0000256" key="5">
    <source>
        <dbReference type="ARBA" id="ARBA00022807"/>
    </source>
</evidence>
<keyword evidence="3" id="KW-0732">Signal</keyword>
<feature type="domain" description="NlpC/P60" evidence="6">
    <location>
        <begin position="94"/>
        <end position="217"/>
    </location>
</feature>
<comment type="similarity">
    <text evidence="1">Belongs to the peptidase C40 family.</text>
</comment>
<dbReference type="InterPro" id="IPR000064">
    <property type="entry name" value="NLP_P60_dom"/>
</dbReference>
<dbReference type="GO" id="GO:0008234">
    <property type="term" value="F:cysteine-type peptidase activity"/>
    <property type="evidence" value="ECO:0007669"/>
    <property type="project" value="UniProtKB-KW"/>
</dbReference>
<dbReference type="Proteomes" id="UP000663720">
    <property type="component" value="Chromosome"/>
</dbReference>
<keyword evidence="5" id="KW-0788">Thiol protease</keyword>
<protein>
    <submittedName>
        <fullName evidence="7">Endopeptidase NLPC/P60 domain-containing protein</fullName>
    </submittedName>
</protein>
<dbReference type="PROSITE" id="PS51257">
    <property type="entry name" value="PROKAR_LIPOPROTEIN"/>
    <property type="match status" value="1"/>
</dbReference>
<accession>A0A975B878</accession>
<reference evidence="7" key="1">
    <citation type="journal article" date="2021" name="Microb. Physiol.">
        <title>Proteogenomic Insights into the Physiology of Marine, Sulfate-Reducing, Filamentous Desulfonema limicola and Desulfonema magnum.</title>
        <authorList>
            <person name="Schnaars V."/>
            <person name="Wohlbrand L."/>
            <person name="Scheve S."/>
            <person name="Hinrichs C."/>
            <person name="Reinhardt R."/>
            <person name="Rabus R."/>
        </authorList>
    </citation>
    <scope>NUCLEOTIDE SEQUENCE</scope>
    <source>
        <strain evidence="7">5ac10</strain>
    </source>
</reference>
<keyword evidence="8" id="KW-1185">Reference proteome</keyword>
<dbReference type="InterPro" id="IPR038765">
    <property type="entry name" value="Papain-like_cys_pep_sf"/>
</dbReference>
<dbReference type="PANTHER" id="PTHR47360:SF1">
    <property type="entry name" value="ENDOPEPTIDASE NLPC-RELATED"/>
    <property type="match status" value="1"/>
</dbReference>